<comment type="caution">
    <text evidence="2">The sequence shown here is derived from an EMBL/GenBank/DDBJ whole genome shotgun (WGS) entry which is preliminary data.</text>
</comment>
<dbReference type="EMBL" id="LWDX02020521">
    <property type="protein sequence ID" value="OEL32722.1"/>
    <property type="molecule type" value="Genomic_DNA"/>
</dbReference>
<dbReference type="AlphaFoldDB" id="A0A1E5W5P9"/>
<evidence type="ECO:0000313" key="2">
    <source>
        <dbReference type="EMBL" id="OEL32722.1"/>
    </source>
</evidence>
<keyword evidence="3" id="KW-1185">Reference proteome</keyword>
<sequence>MAEPEREAAFDLNDAPLEDGEEGEERQPVDDARVEEMQPVVEVFLTNPFTDEEGNEDGAPEDVDLHHNGSVLLDLNELPDVGHAWEHRDTYFPKFHEQIWMTMILMGQLKTLLRKTVKAARVVFEEEEKVYSDDTKRAVYAMLLEGSKDGHLPEGLSLQVSLAMDVSLRCVQWIRNNGQKRGGIHAVVNKRVNNYGRKIIELQPEAITAIPFQNRTTIADLARGLRMERPSKNRRNEEV</sequence>
<organism evidence="2 3">
    <name type="scientific">Dichanthelium oligosanthes</name>
    <dbReference type="NCBI Taxonomy" id="888268"/>
    <lineage>
        <taxon>Eukaryota</taxon>
        <taxon>Viridiplantae</taxon>
        <taxon>Streptophyta</taxon>
        <taxon>Embryophyta</taxon>
        <taxon>Tracheophyta</taxon>
        <taxon>Spermatophyta</taxon>
        <taxon>Magnoliopsida</taxon>
        <taxon>Liliopsida</taxon>
        <taxon>Poales</taxon>
        <taxon>Poaceae</taxon>
        <taxon>PACMAD clade</taxon>
        <taxon>Panicoideae</taxon>
        <taxon>Panicodae</taxon>
        <taxon>Paniceae</taxon>
        <taxon>Dichantheliinae</taxon>
        <taxon>Dichanthelium</taxon>
    </lineage>
</organism>
<dbReference type="OrthoDB" id="1856392at2759"/>
<evidence type="ECO:0000313" key="3">
    <source>
        <dbReference type="Proteomes" id="UP000095767"/>
    </source>
</evidence>
<accession>A0A1E5W5P9</accession>
<feature type="region of interest" description="Disordered" evidence="1">
    <location>
        <begin position="1"/>
        <end position="35"/>
    </location>
</feature>
<name>A0A1E5W5P9_9POAL</name>
<dbReference type="Proteomes" id="UP000095767">
    <property type="component" value="Unassembled WGS sequence"/>
</dbReference>
<dbReference type="PANTHER" id="PTHR33889:SF1">
    <property type="entry name" value="OS03G0834800 PROTEIN"/>
    <property type="match status" value="1"/>
</dbReference>
<gene>
    <name evidence="2" type="ORF">BAE44_0006259</name>
</gene>
<evidence type="ECO:0000256" key="1">
    <source>
        <dbReference type="SAM" id="MobiDB-lite"/>
    </source>
</evidence>
<reference evidence="2 3" key="1">
    <citation type="submission" date="2016-09" db="EMBL/GenBank/DDBJ databases">
        <title>The draft genome of Dichanthelium oligosanthes: A C3 panicoid grass species.</title>
        <authorList>
            <person name="Studer A.J."/>
            <person name="Schnable J.C."/>
            <person name="Brutnell T.P."/>
        </authorList>
    </citation>
    <scope>NUCLEOTIDE SEQUENCE [LARGE SCALE GENOMIC DNA]</scope>
    <source>
        <strain evidence="3">cv. Kellogg 1175</strain>
        <tissue evidence="2">Leaf</tissue>
    </source>
</reference>
<dbReference type="PANTHER" id="PTHR33889">
    <property type="entry name" value="OS04G0681850 PROTEIN"/>
    <property type="match status" value="1"/>
</dbReference>
<proteinExistence type="predicted"/>
<feature type="compositionally biased region" description="Basic and acidic residues" evidence="1">
    <location>
        <begin position="25"/>
        <end position="35"/>
    </location>
</feature>
<protein>
    <submittedName>
        <fullName evidence="2">Uncharacterized protein</fullName>
    </submittedName>
</protein>